<dbReference type="AlphaFoldDB" id="A0AAN8ZXA3"/>
<accession>A0AAN8ZXA3</accession>
<sequence>MDFFKRKVTNGNLSLDSTTLVLLKPNDEITREPLRGVKLGTFWLEDMQRVFMIS</sequence>
<protein>
    <submittedName>
        <fullName evidence="1">Uncharacterized protein</fullName>
    </submittedName>
</protein>
<evidence type="ECO:0000313" key="2">
    <source>
        <dbReference type="Proteomes" id="UP001381693"/>
    </source>
</evidence>
<dbReference type="EMBL" id="JAXCGZ010019027">
    <property type="protein sequence ID" value="KAK7066774.1"/>
    <property type="molecule type" value="Genomic_DNA"/>
</dbReference>
<reference evidence="1 2" key="1">
    <citation type="submission" date="2023-11" db="EMBL/GenBank/DDBJ databases">
        <title>Halocaridina rubra genome assembly.</title>
        <authorList>
            <person name="Smith C."/>
        </authorList>
    </citation>
    <scope>NUCLEOTIDE SEQUENCE [LARGE SCALE GENOMIC DNA]</scope>
    <source>
        <strain evidence="1">EP-1</strain>
        <tissue evidence="1">Whole</tissue>
    </source>
</reference>
<organism evidence="1 2">
    <name type="scientific">Halocaridina rubra</name>
    <name type="common">Hawaiian red shrimp</name>
    <dbReference type="NCBI Taxonomy" id="373956"/>
    <lineage>
        <taxon>Eukaryota</taxon>
        <taxon>Metazoa</taxon>
        <taxon>Ecdysozoa</taxon>
        <taxon>Arthropoda</taxon>
        <taxon>Crustacea</taxon>
        <taxon>Multicrustacea</taxon>
        <taxon>Malacostraca</taxon>
        <taxon>Eumalacostraca</taxon>
        <taxon>Eucarida</taxon>
        <taxon>Decapoda</taxon>
        <taxon>Pleocyemata</taxon>
        <taxon>Caridea</taxon>
        <taxon>Atyoidea</taxon>
        <taxon>Atyidae</taxon>
        <taxon>Halocaridina</taxon>
    </lineage>
</organism>
<keyword evidence="2" id="KW-1185">Reference proteome</keyword>
<gene>
    <name evidence="1" type="ORF">SK128_002142</name>
</gene>
<evidence type="ECO:0000313" key="1">
    <source>
        <dbReference type="EMBL" id="KAK7066774.1"/>
    </source>
</evidence>
<comment type="caution">
    <text evidence="1">The sequence shown here is derived from an EMBL/GenBank/DDBJ whole genome shotgun (WGS) entry which is preliminary data.</text>
</comment>
<name>A0AAN8ZXA3_HALRR</name>
<proteinExistence type="predicted"/>
<dbReference type="Proteomes" id="UP001381693">
    <property type="component" value="Unassembled WGS sequence"/>
</dbReference>